<dbReference type="GeneID" id="9051561"/>
<evidence type="ECO:0000313" key="3">
    <source>
        <dbReference type="EMBL" id="EEQ98842.1"/>
    </source>
</evidence>
<dbReference type="Proteomes" id="UP000007800">
    <property type="component" value="Unassembled WGS sequence"/>
</dbReference>
<name>C5LJV8_PERM5</name>
<dbReference type="RefSeq" id="XP_002766125.1">
    <property type="nucleotide sequence ID" value="XM_002766079.1"/>
</dbReference>
<keyword evidence="2" id="KW-0732">Signal</keyword>
<dbReference type="EMBL" id="GG682584">
    <property type="protein sequence ID" value="EER02986.1"/>
    <property type="molecule type" value="Genomic_DNA"/>
</dbReference>
<accession>C5LJV8</accession>
<reference evidence="4 5" key="1">
    <citation type="submission" date="2008-07" db="EMBL/GenBank/DDBJ databases">
        <authorList>
            <person name="El-Sayed N."/>
            <person name="Caler E."/>
            <person name="Inman J."/>
            <person name="Amedeo P."/>
            <person name="Hass B."/>
            <person name="Wortman J."/>
        </authorList>
    </citation>
    <scope>NUCLEOTIDE SEQUENCE [LARGE SCALE GENOMIC DNA]</scope>
    <source>
        <strain evidence="4">ATCC 50983</strain>
        <strain evidence="5">ATCC 50983 / TXsc</strain>
    </source>
</reference>
<sequence length="213" mass="22728">MYRTITSLALITLASAASDLCMQMCTDLGSQTACAGSGKGSYCKHWQHEPVCQGFIRRKDNSLCFRTGGPDDVKCVGSPVPCPESPSTRSPGSSSTTELAVTTPSITTTITSTRTTTTRRPTWEGKFCGTALGQSLQVSLESGRLTLSLPALHIKGLCDYHVNGNGVILSNFDKVLAGLMKTAGIKEFHVTMEGPNQMHLKAGVLLDVTLKRC</sequence>
<feature type="compositionally biased region" description="Low complexity" evidence="1">
    <location>
        <begin position="85"/>
        <end position="100"/>
    </location>
</feature>
<feature type="region of interest" description="Disordered" evidence="1">
    <location>
        <begin position="81"/>
        <end position="100"/>
    </location>
</feature>
<evidence type="ECO:0000313" key="5">
    <source>
        <dbReference type="Proteomes" id="UP000007800"/>
    </source>
</evidence>
<evidence type="ECO:0000256" key="1">
    <source>
        <dbReference type="SAM" id="MobiDB-lite"/>
    </source>
</evidence>
<proteinExistence type="predicted"/>
<feature type="signal peptide" evidence="2">
    <location>
        <begin position="1"/>
        <end position="16"/>
    </location>
</feature>
<evidence type="ECO:0000313" key="4">
    <source>
        <dbReference type="EMBL" id="EER02986.1"/>
    </source>
</evidence>
<protein>
    <submittedName>
        <fullName evidence="4">Uncharacterized protein</fullName>
    </submittedName>
</protein>
<keyword evidence="5" id="KW-1185">Reference proteome</keyword>
<dbReference type="OrthoDB" id="468255at2759"/>
<evidence type="ECO:0000256" key="2">
    <source>
        <dbReference type="SAM" id="SignalP"/>
    </source>
</evidence>
<dbReference type="OMA" id="CDYHVNG"/>
<feature type="chain" id="PRO_5010828336" evidence="2">
    <location>
        <begin position="17"/>
        <end position="213"/>
    </location>
</feature>
<dbReference type="RefSeq" id="XP_002771170.1">
    <property type="nucleotide sequence ID" value="XM_002771124.1"/>
</dbReference>
<dbReference type="AlphaFoldDB" id="C5LJV8"/>
<organism evidence="5">
    <name type="scientific">Perkinsus marinus (strain ATCC 50983 / TXsc)</name>
    <dbReference type="NCBI Taxonomy" id="423536"/>
    <lineage>
        <taxon>Eukaryota</taxon>
        <taxon>Sar</taxon>
        <taxon>Alveolata</taxon>
        <taxon>Perkinsozoa</taxon>
        <taxon>Perkinsea</taxon>
        <taxon>Perkinsida</taxon>
        <taxon>Perkinsidae</taxon>
        <taxon>Perkinsus</taxon>
    </lineage>
</organism>
<dbReference type="GeneID" id="9063067"/>
<gene>
    <name evidence="3" type="ORF">Pmar_PMAR007221</name>
    <name evidence="4" type="ORF">Pmar_PMAR026845</name>
</gene>
<dbReference type="EMBL" id="GG686213">
    <property type="protein sequence ID" value="EEQ98842.1"/>
    <property type="molecule type" value="Genomic_DNA"/>
</dbReference>